<accession>A0A444X8A4</accession>
<evidence type="ECO:0000313" key="1">
    <source>
        <dbReference type="EMBL" id="RYQ85918.1"/>
    </source>
</evidence>
<evidence type="ECO:0000313" key="2">
    <source>
        <dbReference type="Proteomes" id="UP000289738"/>
    </source>
</evidence>
<keyword evidence="2" id="KW-1185">Reference proteome</keyword>
<name>A0A444X8A4_ARAHY</name>
<gene>
    <name evidence="1" type="ORF">Ahy_B10g105558</name>
</gene>
<protein>
    <submittedName>
        <fullName evidence="1">Uncharacterized protein</fullName>
    </submittedName>
</protein>
<dbReference type="Proteomes" id="UP000289738">
    <property type="component" value="Chromosome B10"/>
</dbReference>
<sequence>MEMTITLQDVAYQLGLDIDRDPMHDCLDTICRELEAEPTEEQLMQYTKGYIMQTIEGILLLDAFESRVHMRWLPLWEDLN</sequence>
<reference evidence="1 2" key="1">
    <citation type="submission" date="2019-01" db="EMBL/GenBank/DDBJ databases">
        <title>Sequencing of cultivated peanut Arachis hypogaea provides insights into genome evolution and oil improvement.</title>
        <authorList>
            <person name="Chen X."/>
        </authorList>
    </citation>
    <scope>NUCLEOTIDE SEQUENCE [LARGE SCALE GENOMIC DNA]</scope>
    <source>
        <strain evidence="2">cv. Fuhuasheng</strain>
        <tissue evidence="1">Leaves</tissue>
    </source>
</reference>
<dbReference type="AlphaFoldDB" id="A0A444X8A4"/>
<dbReference type="EMBL" id="SDMP01000020">
    <property type="protein sequence ID" value="RYQ85918.1"/>
    <property type="molecule type" value="Genomic_DNA"/>
</dbReference>
<comment type="caution">
    <text evidence="1">The sequence shown here is derived from an EMBL/GenBank/DDBJ whole genome shotgun (WGS) entry which is preliminary data.</text>
</comment>
<proteinExistence type="predicted"/>
<organism evidence="1 2">
    <name type="scientific">Arachis hypogaea</name>
    <name type="common">Peanut</name>
    <dbReference type="NCBI Taxonomy" id="3818"/>
    <lineage>
        <taxon>Eukaryota</taxon>
        <taxon>Viridiplantae</taxon>
        <taxon>Streptophyta</taxon>
        <taxon>Embryophyta</taxon>
        <taxon>Tracheophyta</taxon>
        <taxon>Spermatophyta</taxon>
        <taxon>Magnoliopsida</taxon>
        <taxon>eudicotyledons</taxon>
        <taxon>Gunneridae</taxon>
        <taxon>Pentapetalae</taxon>
        <taxon>rosids</taxon>
        <taxon>fabids</taxon>
        <taxon>Fabales</taxon>
        <taxon>Fabaceae</taxon>
        <taxon>Papilionoideae</taxon>
        <taxon>50 kb inversion clade</taxon>
        <taxon>dalbergioids sensu lato</taxon>
        <taxon>Dalbergieae</taxon>
        <taxon>Pterocarpus clade</taxon>
        <taxon>Arachis</taxon>
    </lineage>
</organism>